<dbReference type="OrthoDB" id="2155261at2759"/>
<accession>A0A316YGC9</accession>
<dbReference type="GO" id="GO:0030036">
    <property type="term" value="P:actin cytoskeleton organization"/>
    <property type="evidence" value="ECO:0007669"/>
    <property type="project" value="InterPro"/>
</dbReference>
<feature type="compositionally biased region" description="Low complexity" evidence="1">
    <location>
        <begin position="238"/>
        <end position="253"/>
    </location>
</feature>
<dbReference type="AlphaFoldDB" id="A0A316YGC9"/>
<organism evidence="3 4">
    <name type="scientific">Acaromyces ingoldii</name>
    <dbReference type="NCBI Taxonomy" id="215250"/>
    <lineage>
        <taxon>Eukaryota</taxon>
        <taxon>Fungi</taxon>
        <taxon>Dikarya</taxon>
        <taxon>Basidiomycota</taxon>
        <taxon>Ustilaginomycotina</taxon>
        <taxon>Exobasidiomycetes</taxon>
        <taxon>Exobasidiales</taxon>
        <taxon>Cryptobasidiaceae</taxon>
        <taxon>Acaromyces</taxon>
    </lineage>
</organism>
<feature type="domain" description="Formin GTPase-binding" evidence="2">
    <location>
        <begin position="125"/>
        <end position="441"/>
    </location>
</feature>
<dbReference type="GeneID" id="37040046"/>
<gene>
    <name evidence="3" type="ORF">FA10DRAFT_156722</name>
</gene>
<dbReference type="SMART" id="SM01140">
    <property type="entry name" value="Drf_GBD"/>
    <property type="match status" value="1"/>
</dbReference>
<dbReference type="RefSeq" id="XP_025375389.1">
    <property type="nucleotide sequence ID" value="XM_025518130.1"/>
</dbReference>
<dbReference type="InterPro" id="IPR011989">
    <property type="entry name" value="ARM-like"/>
</dbReference>
<dbReference type="InterPro" id="IPR016024">
    <property type="entry name" value="ARM-type_fold"/>
</dbReference>
<evidence type="ECO:0000259" key="2">
    <source>
        <dbReference type="SMART" id="SM01140"/>
    </source>
</evidence>
<name>A0A316YGC9_9BASI</name>
<dbReference type="GO" id="GO:0003779">
    <property type="term" value="F:actin binding"/>
    <property type="evidence" value="ECO:0007669"/>
    <property type="project" value="InterPro"/>
</dbReference>
<feature type="compositionally biased region" description="Polar residues" evidence="1">
    <location>
        <begin position="266"/>
        <end position="278"/>
    </location>
</feature>
<dbReference type="Proteomes" id="UP000245768">
    <property type="component" value="Unassembled WGS sequence"/>
</dbReference>
<reference evidence="3" key="1">
    <citation type="journal article" date="2018" name="Mol. Biol. Evol.">
        <title>Broad Genomic Sampling Reveals a Smut Pathogenic Ancestry of the Fungal Clade Ustilaginomycotina.</title>
        <authorList>
            <person name="Kijpornyongpan T."/>
            <person name="Mondo S.J."/>
            <person name="Barry K."/>
            <person name="Sandor L."/>
            <person name="Lee J."/>
            <person name="Lipzen A."/>
            <person name="Pangilinan J."/>
            <person name="LaButti K."/>
            <person name="Hainaut M."/>
            <person name="Henrissat B."/>
            <person name="Grigoriev I.V."/>
            <person name="Spatafora J.W."/>
            <person name="Aime M.C."/>
        </authorList>
    </citation>
    <scope>NUCLEOTIDE SEQUENCE [LARGE SCALE GENOMIC DNA]</scope>
    <source>
        <strain evidence="3">MCA 4198</strain>
    </source>
</reference>
<sequence>MSSAMPRPVSPTGHAELKRSNAARSQRRGDEGEEGRGRSRSLTRRPQPASPGKENVALSRAASPTRQAPDASSAGQTYKLGVPLRNVSPERKAVVVQESSSRKTSERRERERSASRSRATTEDVLPRSREEINHDFHNMLSEMEVPATLRAKLLAMDPKVKESMVKGKETLSLASLHAATGSGGSGRKSSKSRPAISDRLKKSKSSTNLNDEATEGDESDLMPPPPRKTSFFGGGPASRQTSGSSQTSQSSPTEGCDPKKKRSSSDKMTAASNQSHGSSVFLPLGGASRSRASSFSSAHSAAAGGAGPNVMTATAYATMLKTTAASHLDVAKLKRMRAVLSSESPSWMAEFIEQGGYAAMLARLQELVDMEWREEQHDDQALHELLRCFVALPTTDRGKAALQSSMPSPFGELNDLLCSEKRPGDLTTRKHLVEILLLLADLPWATTASSKELHDVLEKREKSSTLQAIQSASPAAPANVTLLLCLMHSPRDPSKEAIVDFVKSSHTPRPFKVFVNELYDIARNYYWAFTHGGNRFWALADLDARAIEGPQVPSGMTGGIENEAMHYLTTKLRLLNKVSSQVSRLARKQQQSLDVDFHRLLFSSGIDRVFGVSAAVSTSLKWWTDLTKFVQGLATSFTTLLSLPSP</sequence>
<evidence type="ECO:0000256" key="1">
    <source>
        <dbReference type="SAM" id="MobiDB-lite"/>
    </source>
</evidence>
<evidence type="ECO:0000313" key="3">
    <source>
        <dbReference type="EMBL" id="PWN88191.1"/>
    </source>
</evidence>
<proteinExistence type="predicted"/>
<dbReference type="SUPFAM" id="SSF48371">
    <property type="entry name" value="ARM repeat"/>
    <property type="match status" value="1"/>
</dbReference>
<feature type="region of interest" description="Disordered" evidence="1">
    <location>
        <begin position="1"/>
        <end position="131"/>
    </location>
</feature>
<feature type="region of interest" description="Disordered" evidence="1">
    <location>
        <begin position="177"/>
        <end position="285"/>
    </location>
</feature>
<dbReference type="EMBL" id="KZ819638">
    <property type="protein sequence ID" value="PWN88191.1"/>
    <property type="molecule type" value="Genomic_DNA"/>
</dbReference>
<evidence type="ECO:0000313" key="4">
    <source>
        <dbReference type="Proteomes" id="UP000245768"/>
    </source>
</evidence>
<dbReference type="GO" id="GO:0031267">
    <property type="term" value="F:small GTPase binding"/>
    <property type="evidence" value="ECO:0007669"/>
    <property type="project" value="InterPro"/>
</dbReference>
<dbReference type="Gene3D" id="1.25.10.10">
    <property type="entry name" value="Leucine-rich Repeat Variant"/>
    <property type="match status" value="1"/>
</dbReference>
<dbReference type="InterPro" id="IPR010473">
    <property type="entry name" value="GTPase-bd"/>
</dbReference>
<keyword evidence="4" id="KW-1185">Reference proteome</keyword>
<feature type="compositionally biased region" description="Basic and acidic residues" evidence="1">
    <location>
        <begin position="100"/>
        <end position="131"/>
    </location>
</feature>
<dbReference type="InParanoid" id="A0A316YGC9"/>
<feature type="compositionally biased region" description="Basic and acidic residues" evidence="1">
    <location>
        <begin position="27"/>
        <end position="37"/>
    </location>
</feature>
<protein>
    <recommendedName>
        <fullName evidence="2">Formin GTPase-binding domain-containing protein</fullName>
    </recommendedName>
</protein>